<dbReference type="InterPro" id="IPR000835">
    <property type="entry name" value="HTH_MarR-typ"/>
</dbReference>
<evidence type="ECO:0000313" key="3">
    <source>
        <dbReference type="Proteomes" id="UP000579945"/>
    </source>
</evidence>
<evidence type="ECO:0000313" key="2">
    <source>
        <dbReference type="EMBL" id="MBB3727007.1"/>
    </source>
</evidence>
<dbReference type="EMBL" id="JACIBV010000001">
    <property type="protein sequence ID" value="MBB3727007.1"/>
    <property type="molecule type" value="Genomic_DNA"/>
</dbReference>
<accession>A0A7W5VFW1</accession>
<dbReference type="GO" id="GO:0003700">
    <property type="term" value="F:DNA-binding transcription factor activity"/>
    <property type="evidence" value="ECO:0007669"/>
    <property type="project" value="InterPro"/>
</dbReference>
<dbReference type="GeneID" id="95389335"/>
<dbReference type="PROSITE" id="PS50995">
    <property type="entry name" value="HTH_MARR_2"/>
    <property type="match status" value="1"/>
</dbReference>
<dbReference type="PRINTS" id="PR00598">
    <property type="entry name" value="HTHMARR"/>
</dbReference>
<dbReference type="SMART" id="SM00347">
    <property type="entry name" value="HTH_MARR"/>
    <property type="match status" value="1"/>
</dbReference>
<dbReference type="AlphaFoldDB" id="A0A7W5VFW1"/>
<dbReference type="PANTHER" id="PTHR33164">
    <property type="entry name" value="TRANSCRIPTIONAL REGULATOR, MARR FAMILY"/>
    <property type="match status" value="1"/>
</dbReference>
<organism evidence="2 3">
    <name type="scientific">Nonomuraea dietziae</name>
    <dbReference type="NCBI Taxonomy" id="65515"/>
    <lineage>
        <taxon>Bacteria</taxon>
        <taxon>Bacillati</taxon>
        <taxon>Actinomycetota</taxon>
        <taxon>Actinomycetes</taxon>
        <taxon>Streptosporangiales</taxon>
        <taxon>Streptosporangiaceae</taxon>
        <taxon>Nonomuraea</taxon>
    </lineage>
</organism>
<sequence>MKTEHELPAGLDDTLGWLLAQVFQNHLSASQRALEGFPGSQRGYMVVNAAAHGCARNQIDMANQLRLDRTVMVYLVDQLVEAGLVERVPDPADRRSKMIVATDKGRVRLEEATAVLRFVDDHVLAPLEPGERAHLREMLQRLTAHYLATGGDYREACATAAAATDK</sequence>
<dbReference type="RefSeq" id="WP_183647000.1">
    <property type="nucleotide sequence ID" value="NZ_BAAAXX010000029.1"/>
</dbReference>
<dbReference type="InterPro" id="IPR036388">
    <property type="entry name" value="WH-like_DNA-bd_sf"/>
</dbReference>
<keyword evidence="2" id="KW-0238">DNA-binding</keyword>
<dbReference type="Proteomes" id="UP000579945">
    <property type="component" value="Unassembled WGS sequence"/>
</dbReference>
<dbReference type="Gene3D" id="1.10.10.10">
    <property type="entry name" value="Winged helix-like DNA-binding domain superfamily/Winged helix DNA-binding domain"/>
    <property type="match status" value="1"/>
</dbReference>
<proteinExistence type="predicted"/>
<dbReference type="InterPro" id="IPR036390">
    <property type="entry name" value="WH_DNA-bd_sf"/>
</dbReference>
<protein>
    <submittedName>
        <fullName evidence="2">DNA-binding MarR family transcriptional regulator</fullName>
    </submittedName>
</protein>
<name>A0A7W5VFW1_9ACTN</name>
<dbReference type="GO" id="GO:0003677">
    <property type="term" value="F:DNA binding"/>
    <property type="evidence" value="ECO:0007669"/>
    <property type="project" value="UniProtKB-KW"/>
</dbReference>
<gene>
    <name evidence="2" type="ORF">FHR33_002867</name>
</gene>
<dbReference type="Pfam" id="PF01047">
    <property type="entry name" value="MarR"/>
    <property type="match status" value="1"/>
</dbReference>
<feature type="domain" description="HTH marR-type" evidence="1">
    <location>
        <begin position="12"/>
        <end position="144"/>
    </location>
</feature>
<comment type="caution">
    <text evidence="2">The sequence shown here is derived from an EMBL/GenBank/DDBJ whole genome shotgun (WGS) entry which is preliminary data.</text>
</comment>
<reference evidence="2 3" key="1">
    <citation type="submission" date="2020-08" db="EMBL/GenBank/DDBJ databases">
        <title>Sequencing the genomes of 1000 actinobacteria strains.</title>
        <authorList>
            <person name="Klenk H.-P."/>
        </authorList>
    </citation>
    <scope>NUCLEOTIDE SEQUENCE [LARGE SCALE GENOMIC DNA]</scope>
    <source>
        <strain evidence="2 3">DSM 44320</strain>
    </source>
</reference>
<dbReference type="SUPFAM" id="SSF46785">
    <property type="entry name" value="Winged helix' DNA-binding domain"/>
    <property type="match status" value="1"/>
</dbReference>
<dbReference type="InterPro" id="IPR039422">
    <property type="entry name" value="MarR/SlyA-like"/>
</dbReference>
<evidence type="ECO:0000259" key="1">
    <source>
        <dbReference type="PROSITE" id="PS50995"/>
    </source>
</evidence>
<dbReference type="GO" id="GO:0006950">
    <property type="term" value="P:response to stress"/>
    <property type="evidence" value="ECO:0007669"/>
    <property type="project" value="TreeGrafter"/>
</dbReference>
<keyword evidence="3" id="KW-1185">Reference proteome</keyword>
<dbReference type="PANTHER" id="PTHR33164:SF43">
    <property type="entry name" value="HTH-TYPE TRANSCRIPTIONAL REPRESSOR YETL"/>
    <property type="match status" value="1"/>
</dbReference>